<accession>A0A0E9M2R2</accession>
<dbReference type="OrthoDB" id="9795268at2"/>
<organism evidence="3 4">
    <name type="scientific">Geofilum rubicundum JCM 15548</name>
    <dbReference type="NCBI Taxonomy" id="1236989"/>
    <lineage>
        <taxon>Bacteria</taxon>
        <taxon>Pseudomonadati</taxon>
        <taxon>Bacteroidota</taxon>
        <taxon>Bacteroidia</taxon>
        <taxon>Marinilabiliales</taxon>
        <taxon>Marinilabiliaceae</taxon>
        <taxon>Geofilum</taxon>
    </lineage>
</organism>
<dbReference type="Proteomes" id="UP000032900">
    <property type="component" value="Unassembled WGS sequence"/>
</dbReference>
<dbReference type="AlphaFoldDB" id="A0A0E9M2R2"/>
<gene>
    <name evidence="3" type="ORF">JCM15548_13764</name>
</gene>
<name>A0A0E9M2R2_9BACT</name>
<feature type="domain" description="4Fe-4S ferredoxin-type" evidence="2">
    <location>
        <begin position="4"/>
        <end position="33"/>
    </location>
</feature>
<dbReference type="RefSeq" id="WP_062127505.1">
    <property type="nucleotide sequence ID" value="NZ_BAZW01000047.1"/>
</dbReference>
<dbReference type="InterPro" id="IPR052911">
    <property type="entry name" value="Corrinoid_activation_enz"/>
</dbReference>
<reference evidence="3 4" key="1">
    <citation type="journal article" date="2015" name="Microbes Environ.">
        <title>Distribution and evolution of nitrogen fixation genes in the phylum bacteroidetes.</title>
        <authorList>
            <person name="Inoue J."/>
            <person name="Oshima K."/>
            <person name="Suda W."/>
            <person name="Sakamoto M."/>
            <person name="Iino T."/>
            <person name="Noda S."/>
            <person name="Hongoh Y."/>
            <person name="Hattori M."/>
            <person name="Ohkuma M."/>
        </authorList>
    </citation>
    <scope>NUCLEOTIDE SEQUENCE [LARGE SCALE GENOMIC DNA]</scope>
    <source>
        <strain evidence="3">JCM 15548</strain>
    </source>
</reference>
<dbReference type="STRING" id="1236989.JCM15548_13764"/>
<dbReference type="Gene3D" id="3.30.70.20">
    <property type="match status" value="1"/>
</dbReference>
<protein>
    <submittedName>
        <fullName evidence="3">Ferredoxin</fullName>
    </submittedName>
</protein>
<dbReference type="SUPFAM" id="SSF54862">
    <property type="entry name" value="4Fe-4S ferredoxins"/>
    <property type="match status" value="1"/>
</dbReference>
<dbReference type="PROSITE" id="PS51379">
    <property type="entry name" value="4FE4S_FER_2"/>
    <property type="match status" value="2"/>
</dbReference>
<evidence type="ECO:0000259" key="2">
    <source>
        <dbReference type="PROSITE" id="PS51379"/>
    </source>
</evidence>
<evidence type="ECO:0000313" key="4">
    <source>
        <dbReference type="Proteomes" id="UP000032900"/>
    </source>
</evidence>
<feature type="region of interest" description="Disordered" evidence="1">
    <location>
        <begin position="135"/>
        <end position="165"/>
    </location>
</feature>
<dbReference type="PANTHER" id="PTHR42895">
    <property type="entry name" value="IRON-SULFUR CLUSTER-BINDING PROTEIN-RELATED"/>
    <property type="match status" value="1"/>
</dbReference>
<comment type="caution">
    <text evidence="3">The sequence shown here is derived from an EMBL/GenBank/DDBJ whole genome shotgun (WGS) entry which is preliminary data.</text>
</comment>
<keyword evidence="4" id="KW-1185">Reference proteome</keyword>
<evidence type="ECO:0000313" key="3">
    <source>
        <dbReference type="EMBL" id="GAO31405.1"/>
    </source>
</evidence>
<feature type="domain" description="4Fe-4S ferredoxin-type" evidence="2">
    <location>
        <begin position="34"/>
        <end position="63"/>
    </location>
</feature>
<dbReference type="InterPro" id="IPR017896">
    <property type="entry name" value="4Fe4S_Fe-S-bd"/>
</dbReference>
<evidence type="ECO:0000256" key="1">
    <source>
        <dbReference type="SAM" id="MobiDB-lite"/>
    </source>
</evidence>
<proteinExistence type="predicted"/>
<sequence>MLREVVNINEELCDGCGECVPGCHEGALQIIDGKARLISDLLCDGLGACIGHCPQGAITMEKREAEPYDEIKVIDLIIPKGKNTVIAHLKHLRDHNETAFMKQAMTHMQLHRSELPFNLDDVIREMHRPKIGVMQQAHGGGGCPGSAERPIKQPAAPSPTAMPTQGSVSELRQWPVQMHLINPASSIFTGTDMVLAADCAGFAMGDFHNRILKGKTVGIACPKLDQGTETYIQKLQRLINEAKINTLTVVIMEVPCCSGLLQMAKMAVAQSSRKIPLKMMKISVEGEVLQEEWV</sequence>
<dbReference type="PANTHER" id="PTHR42895:SF1">
    <property type="entry name" value="IRON-SULFUR CLUSTER PROTEIN"/>
    <property type="match status" value="1"/>
</dbReference>
<dbReference type="EMBL" id="BAZW01000047">
    <property type="protein sequence ID" value="GAO31405.1"/>
    <property type="molecule type" value="Genomic_DNA"/>
</dbReference>
<dbReference type="Pfam" id="PF13237">
    <property type="entry name" value="Fer4_10"/>
    <property type="match status" value="1"/>
</dbReference>